<evidence type="ECO:0000313" key="1">
    <source>
        <dbReference type="EMBL" id="SIS88089.1"/>
    </source>
</evidence>
<dbReference type="Proteomes" id="UP000186156">
    <property type="component" value="Unassembled WGS sequence"/>
</dbReference>
<proteinExistence type="predicted"/>
<evidence type="ECO:0008006" key="3">
    <source>
        <dbReference type="Google" id="ProtNLM"/>
    </source>
</evidence>
<keyword evidence="2" id="KW-1185">Reference proteome</keyword>
<dbReference type="OrthoDB" id="2374632at2"/>
<dbReference type="STRING" id="252246.SAMN05421799_10615"/>
<dbReference type="EMBL" id="FTOO01000006">
    <property type="protein sequence ID" value="SIS88089.1"/>
    <property type="molecule type" value="Genomic_DNA"/>
</dbReference>
<accession>A0A1N7MQF2</accession>
<name>A0A1N7MQF2_9BACL</name>
<dbReference type="SUPFAM" id="SSF54001">
    <property type="entry name" value="Cysteine proteinases"/>
    <property type="match status" value="1"/>
</dbReference>
<evidence type="ECO:0000313" key="2">
    <source>
        <dbReference type="Proteomes" id="UP000186156"/>
    </source>
</evidence>
<dbReference type="RefSeq" id="WP_076346867.1">
    <property type="nucleotide sequence ID" value="NZ_FTOO01000006.1"/>
</dbReference>
<organism evidence="1 2">
    <name type="scientific">Alicyclobacillus vulcanalis</name>
    <dbReference type="NCBI Taxonomy" id="252246"/>
    <lineage>
        <taxon>Bacteria</taxon>
        <taxon>Bacillati</taxon>
        <taxon>Bacillota</taxon>
        <taxon>Bacilli</taxon>
        <taxon>Bacillales</taxon>
        <taxon>Alicyclobacillaceae</taxon>
        <taxon>Alicyclobacillus</taxon>
    </lineage>
</organism>
<gene>
    <name evidence="1" type="ORF">SAMN05421799_10615</name>
</gene>
<dbReference type="Gene3D" id="3.90.1720.10">
    <property type="entry name" value="endopeptidase domain like (from Nostoc punctiforme)"/>
    <property type="match status" value="1"/>
</dbReference>
<dbReference type="AlphaFoldDB" id="A0A1N7MQF2"/>
<dbReference type="InterPro" id="IPR038765">
    <property type="entry name" value="Papain-like_cys_pep_sf"/>
</dbReference>
<reference evidence="2" key="1">
    <citation type="submission" date="2017-01" db="EMBL/GenBank/DDBJ databases">
        <authorList>
            <person name="Varghese N."/>
            <person name="Submissions S."/>
        </authorList>
    </citation>
    <scope>NUCLEOTIDE SEQUENCE [LARGE SCALE GENOMIC DNA]</scope>
    <source>
        <strain evidence="2">DSM 16176</strain>
    </source>
</reference>
<protein>
    <recommendedName>
        <fullName evidence="3">Permuted papain-like amidase enzyme, YaeF/YiiX, C92 family</fullName>
    </recommendedName>
</protein>
<sequence>MLQPGDLIFVRGRWWDPIADAIKFGELLINREDKLPLARLYTHVAVYLGGNNIAEAQGLRVSGTGRIGAYAGEYDIGHVVGMTYDQRQQFLHALTQENGYPYDWVGIFWLAVKAITGYSKKYEEHKTRYCSTYVGWALRQAGIVVNDETPSTLALDPRIHIEVVGKG</sequence>